<comment type="subcellular location">
    <subcellularLocation>
        <location evidence="1">Endomembrane system</location>
        <topology evidence="1">Multi-pass membrane protein</topology>
    </subcellularLocation>
    <subcellularLocation>
        <location evidence="5">Endoplasmic reticulum membrane</location>
    </subcellularLocation>
</comment>
<dbReference type="InterPro" id="IPR001104">
    <property type="entry name" value="3-oxo-5_a-steroid_4-DH_C"/>
</dbReference>
<comment type="catalytic activity">
    <reaction evidence="5">
        <text>a di-trans,poly-cis-dolichal + NADP(+) = a di-trans,poly-cis-polyprenal + NADPH + H(+)</text>
        <dbReference type="Rhea" id="RHEA:80727"/>
        <dbReference type="Rhea" id="RHEA-COMP:19536"/>
        <dbReference type="Rhea" id="RHEA-COMP:19537"/>
        <dbReference type="ChEBI" id="CHEBI:15378"/>
        <dbReference type="ChEBI" id="CHEBI:57783"/>
        <dbReference type="ChEBI" id="CHEBI:58349"/>
        <dbReference type="ChEBI" id="CHEBI:231623"/>
        <dbReference type="ChEBI" id="CHEBI:231637"/>
        <dbReference type="EC" id="1.3.1.94"/>
    </reaction>
    <physiologicalReaction direction="right-to-left" evidence="5">
        <dbReference type="Rhea" id="RHEA:80729"/>
    </physiologicalReaction>
</comment>
<dbReference type="GO" id="GO:0006488">
    <property type="term" value="P:dolichol-linked oligosaccharide biosynthetic process"/>
    <property type="evidence" value="ECO:0007669"/>
    <property type="project" value="UniProtKB-UniRule"/>
</dbReference>
<keyword evidence="3 5" id="KW-1133">Transmembrane helix</keyword>
<dbReference type="GO" id="GO:0005789">
    <property type="term" value="C:endoplasmic reticulum membrane"/>
    <property type="evidence" value="ECO:0007669"/>
    <property type="project" value="UniProtKB-SubCell"/>
</dbReference>
<feature type="non-terminal residue" evidence="7">
    <location>
        <position position="1"/>
    </location>
</feature>
<comment type="caution">
    <text evidence="5">Lacks conserved residue(s) required for the propagation of feature annotation.</text>
</comment>
<comment type="similarity">
    <text evidence="5">Belongs to the steroid 5-alpha reductase family. Polyprenal reductase subfamily.</text>
</comment>
<keyword evidence="8" id="KW-1185">Reference proteome</keyword>
<dbReference type="Pfam" id="PF02544">
    <property type="entry name" value="Steroid_dh"/>
    <property type="match status" value="1"/>
</dbReference>
<comment type="caution">
    <text evidence="7">The sequence shown here is derived from an EMBL/GenBank/DDBJ whole genome shotgun (WGS) entry which is preliminary data.</text>
</comment>
<keyword evidence="5" id="KW-0521">NADP</keyword>
<proteinExistence type="inferred from homology"/>
<comment type="function">
    <text evidence="5">Plays a key role in early steps of protein N-linked glycosylation by being involved in the conversion of polyprenol into dolichol. Acts as a polyprenal reductase that mediates the reduction of polyprenal into dolichal in a NADP-dependent mechanism. Dolichols are required for the synthesis of dolichol-linked monosaccharides and the oligosaccharide precursor used for N-glycosylation.</text>
</comment>
<accession>A0A9W7SUK7</accession>
<keyword evidence="2 5" id="KW-0812">Transmembrane</keyword>
<evidence type="ECO:0000313" key="8">
    <source>
        <dbReference type="Proteomes" id="UP001138500"/>
    </source>
</evidence>
<sequence>PHAWFASFYALSVAWSLLWATQVLTRAAVFRAVCDVTDRSRGPGMSARQVMVVWSLMLVQGSRRLWECLAVAPATAGSKSRMWVGHWLLGLAFYVGTSIAVWVEGVPALRTHEFTVGDVALTAPDVKTFVGTLLFILASGWQHDCHAYLASLKSERGRTATDTKDGDGYRLPDHPAFARLIAPHYTAECVIYLALAILGAPTGAWVNGTLLCALIFVIVNLGVTAHGTKQWYERRFGNEAVAGKWRMLPFIF</sequence>
<dbReference type="EC" id="1.3.1.94" evidence="5"/>
<protein>
    <recommendedName>
        <fullName evidence="5">Polyprenal reductase</fullName>
        <ecNumber evidence="5">1.3.1.94</ecNumber>
    </recommendedName>
</protein>
<dbReference type="PANTHER" id="PTHR14624">
    <property type="entry name" value="DFG10 PROTEIN"/>
    <property type="match status" value="1"/>
</dbReference>
<feature type="domain" description="3-oxo-5-alpha-steroid 4-dehydrogenase C-terminal" evidence="6">
    <location>
        <begin position="125"/>
        <end position="252"/>
    </location>
</feature>
<evidence type="ECO:0000313" key="7">
    <source>
        <dbReference type="EMBL" id="KAH9831491.1"/>
    </source>
</evidence>
<dbReference type="PANTHER" id="PTHR14624:SF0">
    <property type="entry name" value="POLYPRENOL REDUCTASE"/>
    <property type="match status" value="1"/>
</dbReference>
<evidence type="ECO:0000256" key="2">
    <source>
        <dbReference type="ARBA" id="ARBA00022692"/>
    </source>
</evidence>
<feature type="transmembrane region" description="Helical" evidence="5">
    <location>
        <begin position="204"/>
        <end position="225"/>
    </location>
</feature>
<dbReference type="AlphaFoldDB" id="A0A9W7SUK7"/>
<dbReference type="PROSITE" id="PS50244">
    <property type="entry name" value="S5A_REDUCTASE"/>
    <property type="match status" value="1"/>
</dbReference>
<gene>
    <name evidence="7" type="ORF">Tdes44962_MAKER08921</name>
</gene>
<keyword evidence="4 5" id="KW-0472">Membrane</keyword>
<dbReference type="GO" id="GO:0102389">
    <property type="term" value="F:polyprenol reductase activity"/>
    <property type="evidence" value="ECO:0007669"/>
    <property type="project" value="UniProtKB-UniRule"/>
</dbReference>
<dbReference type="EMBL" id="RIBY02001191">
    <property type="protein sequence ID" value="KAH9831491.1"/>
    <property type="molecule type" value="Genomic_DNA"/>
</dbReference>
<comment type="pathway">
    <text evidence="5">Protein modification; protein glycosylation.</text>
</comment>
<dbReference type="InterPro" id="IPR039698">
    <property type="entry name" value="Dfg10/SRD5A3"/>
</dbReference>
<dbReference type="GO" id="GO:0016095">
    <property type="term" value="P:polyprenol catabolic process"/>
    <property type="evidence" value="ECO:0007669"/>
    <property type="project" value="UniProtKB-UniRule"/>
</dbReference>
<evidence type="ECO:0000259" key="6">
    <source>
        <dbReference type="Pfam" id="PF02544"/>
    </source>
</evidence>
<feature type="transmembrane region" description="Helical" evidence="5">
    <location>
        <begin position="6"/>
        <end position="29"/>
    </location>
</feature>
<feature type="transmembrane region" description="Helical" evidence="5">
    <location>
        <begin position="86"/>
        <end position="103"/>
    </location>
</feature>
<evidence type="ECO:0000256" key="5">
    <source>
        <dbReference type="RuleBase" id="RU367081"/>
    </source>
</evidence>
<dbReference type="OrthoDB" id="541710at2759"/>
<evidence type="ECO:0000256" key="1">
    <source>
        <dbReference type="ARBA" id="ARBA00004127"/>
    </source>
</evidence>
<evidence type="ECO:0000256" key="4">
    <source>
        <dbReference type="ARBA" id="ARBA00023136"/>
    </source>
</evidence>
<dbReference type="Proteomes" id="UP001138500">
    <property type="component" value="Unassembled WGS sequence"/>
</dbReference>
<keyword evidence="5" id="KW-0560">Oxidoreductase</keyword>
<dbReference type="GO" id="GO:0160198">
    <property type="term" value="F:polyprenal reductase activity"/>
    <property type="evidence" value="ECO:0007669"/>
    <property type="project" value="UniProtKB-EC"/>
</dbReference>
<evidence type="ECO:0000256" key="3">
    <source>
        <dbReference type="ARBA" id="ARBA00022989"/>
    </source>
</evidence>
<keyword evidence="5" id="KW-0256">Endoplasmic reticulum</keyword>
<reference evidence="7 8" key="2">
    <citation type="journal article" date="2021" name="Curr. Genet.">
        <title>Genetic response to nitrogen starvation in the aggressive Eucalyptus foliar pathogen Teratosphaeria destructans.</title>
        <authorList>
            <person name="Havenga M."/>
            <person name="Wingfield B.D."/>
            <person name="Wingfield M.J."/>
            <person name="Dreyer L.L."/>
            <person name="Roets F."/>
            <person name="Aylward J."/>
        </authorList>
    </citation>
    <scope>NUCLEOTIDE SEQUENCE [LARGE SCALE GENOMIC DNA]</scope>
    <source>
        <strain evidence="7">CMW44962</strain>
    </source>
</reference>
<dbReference type="GO" id="GO:0003865">
    <property type="term" value="F:3-oxo-5-alpha-steroid 4-dehydrogenase activity"/>
    <property type="evidence" value="ECO:0007669"/>
    <property type="project" value="TreeGrafter"/>
</dbReference>
<name>A0A9W7SUK7_9PEZI</name>
<reference evidence="7 8" key="1">
    <citation type="journal article" date="2018" name="IMA Fungus">
        <title>IMA Genome-F 10: Nine draft genome sequences of Claviceps purpurea s.lat., including C. arundinis, C. humidiphila, and C. cf. spartinae, pseudomolecules for the pitch canker pathogen Fusarium circinatum, draft genome of Davidsoniella eucalypti, Grosmannia galeiformis, Quambalaria eucalypti, and Teratosphaeria destructans.</title>
        <authorList>
            <person name="Wingfield B.D."/>
            <person name="Liu M."/>
            <person name="Nguyen H.D."/>
            <person name="Lane F.A."/>
            <person name="Morgan S.W."/>
            <person name="De Vos L."/>
            <person name="Wilken P.M."/>
            <person name="Duong T.A."/>
            <person name="Aylward J."/>
            <person name="Coetzee M.P."/>
            <person name="Dadej K."/>
            <person name="De Beer Z.W."/>
            <person name="Findlay W."/>
            <person name="Havenga M."/>
            <person name="Kolarik M."/>
            <person name="Menzies J.G."/>
            <person name="Naidoo K."/>
            <person name="Pochopski O."/>
            <person name="Shoukouhi P."/>
            <person name="Santana Q.C."/>
            <person name="Seifert K.A."/>
            <person name="Soal N."/>
            <person name="Steenkamp E.T."/>
            <person name="Tatham C.T."/>
            <person name="van der Nest M.A."/>
            <person name="Wingfield M.J."/>
        </authorList>
    </citation>
    <scope>NUCLEOTIDE SEQUENCE [LARGE SCALE GENOMIC DNA]</scope>
    <source>
        <strain evidence="7">CMW44962</strain>
    </source>
</reference>
<organism evidence="7 8">
    <name type="scientific">Teratosphaeria destructans</name>
    <dbReference type="NCBI Taxonomy" id="418781"/>
    <lineage>
        <taxon>Eukaryota</taxon>
        <taxon>Fungi</taxon>
        <taxon>Dikarya</taxon>
        <taxon>Ascomycota</taxon>
        <taxon>Pezizomycotina</taxon>
        <taxon>Dothideomycetes</taxon>
        <taxon>Dothideomycetidae</taxon>
        <taxon>Mycosphaerellales</taxon>
        <taxon>Teratosphaeriaceae</taxon>
        <taxon>Teratosphaeria</taxon>
    </lineage>
</organism>